<dbReference type="InterPro" id="IPR004638">
    <property type="entry name" value="EmrB-like"/>
</dbReference>
<dbReference type="Pfam" id="PF07690">
    <property type="entry name" value="MFS_1"/>
    <property type="match status" value="1"/>
</dbReference>
<dbReference type="EMBL" id="JBHSNC010000055">
    <property type="protein sequence ID" value="MFC5531603.1"/>
    <property type="molecule type" value="Genomic_DNA"/>
</dbReference>
<feature type="transmembrane region" description="Helical" evidence="7">
    <location>
        <begin position="163"/>
        <end position="183"/>
    </location>
</feature>
<feature type="transmembrane region" description="Helical" evidence="7">
    <location>
        <begin position="353"/>
        <end position="373"/>
    </location>
</feature>
<evidence type="ECO:0000256" key="1">
    <source>
        <dbReference type="ARBA" id="ARBA00004651"/>
    </source>
</evidence>
<keyword evidence="2" id="KW-0813">Transport</keyword>
<dbReference type="Gene3D" id="1.20.1720.10">
    <property type="entry name" value="Multidrug resistance protein D"/>
    <property type="match status" value="1"/>
</dbReference>
<keyword evidence="6 7" id="KW-0472">Membrane</keyword>
<comment type="caution">
    <text evidence="9">The sequence shown here is derived from an EMBL/GenBank/DDBJ whole genome shotgun (WGS) entry which is preliminary data.</text>
</comment>
<evidence type="ECO:0000256" key="7">
    <source>
        <dbReference type="SAM" id="Phobius"/>
    </source>
</evidence>
<evidence type="ECO:0000313" key="10">
    <source>
        <dbReference type="Proteomes" id="UP001596108"/>
    </source>
</evidence>
<evidence type="ECO:0000313" key="9">
    <source>
        <dbReference type="EMBL" id="MFC5531603.1"/>
    </source>
</evidence>
<dbReference type="NCBIfam" id="TIGR00711">
    <property type="entry name" value="efflux_EmrB"/>
    <property type="match status" value="1"/>
</dbReference>
<evidence type="ECO:0000256" key="2">
    <source>
        <dbReference type="ARBA" id="ARBA00022448"/>
    </source>
</evidence>
<evidence type="ECO:0000259" key="8">
    <source>
        <dbReference type="PROSITE" id="PS50850"/>
    </source>
</evidence>
<dbReference type="PROSITE" id="PS50850">
    <property type="entry name" value="MFS"/>
    <property type="match status" value="1"/>
</dbReference>
<comment type="subcellular location">
    <subcellularLocation>
        <location evidence="1">Cell membrane</location>
        <topology evidence="1">Multi-pass membrane protein</topology>
    </subcellularLocation>
</comment>
<dbReference type="InterPro" id="IPR036259">
    <property type="entry name" value="MFS_trans_sf"/>
</dbReference>
<organism evidence="9 10">
    <name type="scientific">Cohnella yongneupensis</name>
    <dbReference type="NCBI Taxonomy" id="425006"/>
    <lineage>
        <taxon>Bacteria</taxon>
        <taxon>Bacillati</taxon>
        <taxon>Bacillota</taxon>
        <taxon>Bacilli</taxon>
        <taxon>Bacillales</taxon>
        <taxon>Paenibacillaceae</taxon>
        <taxon>Cohnella</taxon>
    </lineage>
</organism>
<dbReference type="InterPro" id="IPR020846">
    <property type="entry name" value="MFS_dom"/>
</dbReference>
<feature type="transmembrane region" description="Helical" evidence="7">
    <location>
        <begin position="302"/>
        <end position="320"/>
    </location>
</feature>
<feature type="domain" description="Major facilitator superfamily (MFS) profile" evidence="8">
    <location>
        <begin position="9"/>
        <end position="457"/>
    </location>
</feature>
<feature type="transmembrane region" description="Helical" evidence="7">
    <location>
        <begin position="402"/>
        <end position="419"/>
    </location>
</feature>
<proteinExistence type="predicted"/>
<name>A0ABW0R3P3_9BACL</name>
<keyword evidence="4 7" id="KW-0812">Transmembrane</keyword>
<dbReference type="PANTHER" id="PTHR42718:SF42">
    <property type="entry name" value="EXPORT PROTEIN"/>
    <property type="match status" value="1"/>
</dbReference>
<keyword evidence="10" id="KW-1185">Reference proteome</keyword>
<feature type="transmembrane region" description="Helical" evidence="7">
    <location>
        <begin position="132"/>
        <end position="151"/>
    </location>
</feature>
<feature type="transmembrane region" description="Helical" evidence="7">
    <location>
        <begin position="327"/>
        <end position="347"/>
    </location>
</feature>
<accession>A0ABW0R3P3</accession>
<reference evidence="10" key="1">
    <citation type="journal article" date="2019" name="Int. J. Syst. Evol. Microbiol.">
        <title>The Global Catalogue of Microorganisms (GCM) 10K type strain sequencing project: providing services to taxonomists for standard genome sequencing and annotation.</title>
        <authorList>
            <consortium name="The Broad Institute Genomics Platform"/>
            <consortium name="The Broad Institute Genome Sequencing Center for Infectious Disease"/>
            <person name="Wu L."/>
            <person name="Ma J."/>
        </authorList>
    </citation>
    <scope>NUCLEOTIDE SEQUENCE [LARGE SCALE GENOMIC DNA]</scope>
    <source>
        <strain evidence="10">CGMCC 1.18578</strain>
    </source>
</reference>
<dbReference type="Gene3D" id="1.20.1250.20">
    <property type="entry name" value="MFS general substrate transporter like domains"/>
    <property type="match status" value="1"/>
</dbReference>
<dbReference type="PRINTS" id="PR01036">
    <property type="entry name" value="TCRTETB"/>
</dbReference>
<feature type="transmembrane region" description="Helical" evidence="7">
    <location>
        <begin position="104"/>
        <end position="125"/>
    </location>
</feature>
<feature type="transmembrane region" description="Helical" evidence="7">
    <location>
        <begin position="263"/>
        <end position="282"/>
    </location>
</feature>
<dbReference type="InterPro" id="IPR011701">
    <property type="entry name" value="MFS"/>
</dbReference>
<dbReference type="Proteomes" id="UP001596108">
    <property type="component" value="Unassembled WGS sequence"/>
</dbReference>
<dbReference type="RefSeq" id="WP_378113561.1">
    <property type="nucleotide sequence ID" value="NZ_JBHSNC010000055.1"/>
</dbReference>
<protein>
    <submittedName>
        <fullName evidence="9">MFS transporter</fullName>
    </submittedName>
</protein>
<evidence type="ECO:0000256" key="3">
    <source>
        <dbReference type="ARBA" id="ARBA00022475"/>
    </source>
</evidence>
<sequence>MFTPDRVRLLFVTCIALFMAMLDNLVLGVALPSIQKDLGATLSDLEWFMNAYTLAFAVLLIPFSVLGDSIGRKQVFLAGVAVFTLGSLLSGVSDSAISLILSRALQGVGGAAIVPLSLTLVNGAFPPEKRAAALGMWSGIAGLGLSIGPLVGGLIMEGAPWQMIFYVNVPIGLIAFVLGLKWLQPSRGIRKPFDPVGIVLLTSGLLGIVFGLERGNSEGWGSTLVVSALAGGFALLALFYLWERKRENPFIRFDLFRRKAYASYVFAGFWMNAGVFGAIFLLTLFLQQAQGNSPLGAGVREMAWTTMTMIAAPLAGLAINRFGNKNVLLAGLAFQTVALAWFAWLISAKGADFSFVQMLAPMMLAGTGMGLSFTPLSHGSLTSVPEDAAGEASGMGNATRELGGVFGIAITGLIFQSGATVTNPEQFADHIVPSLEAGALMMAFALLGVAFFVRTRLKAGANAALSAPPSPAPEGA</sequence>
<feature type="transmembrane region" description="Helical" evidence="7">
    <location>
        <begin position="47"/>
        <end position="66"/>
    </location>
</feature>
<dbReference type="PANTHER" id="PTHR42718">
    <property type="entry name" value="MAJOR FACILITATOR SUPERFAMILY MULTIDRUG TRANSPORTER MFSC"/>
    <property type="match status" value="1"/>
</dbReference>
<feature type="transmembrane region" description="Helical" evidence="7">
    <location>
        <begin position="195"/>
        <end position="212"/>
    </location>
</feature>
<dbReference type="SUPFAM" id="SSF103473">
    <property type="entry name" value="MFS general substrate transporter"/>
    <property type="match status" value="1"/>
</dbReference>
<feature type="transmembrane region" description="Helical" evidence="7">
    <location>
        <begin position="224"/>
        <end position="242"/>
    </location>
</feature>
<evidence type="ECO:0000256" key="4">
    <source>
        <dbReference type="ARBA" id="ARBA00022692"/>
    </source>
</evidence>
<dbReference type="CDD" id="cd17321">
    <property type="entry name" value="MFS_MMR_MDR_like"/>
    <property type="match status" value="1"/>
</dbReference>
<evidence type="ECO:0000256" key="6">
    <source>
        <dbReference type="ARBA" id="ARBA00023136"/>
    </source>
</evidence>
<feature type="transmembrane region" description="Helical" evidence="7">
    <location>
        <begin position="431"/>
        <end position="453"/>
    </location>
</feature>
<evidence type="ECO:0000256" key="5">
    <source>
        <dbReference type="ARBA" id="ARBA00022989"/>
    </source>
</evidence>
<keyword evidence="5 7" id="KW-1133">Transmembrane helix</keyword>
<feature type="transmembrane region" description="Helical" evidence="7">
    <location>
        <begin position="75"/>
        <end position="92"/>
    </location>
</feature>
<gene>
    <name evidence="9" type="ORF">ACFPQ4_19460</name>
</gene>
<keyword evidence="3" id="KW-1003">Cell membrane</keyword>